<sequence length="80" mass="9072">MFFFKPILLFHVAVFVFDDPIIVFADYTCYCSYENQQDVFDNLNTTGLPIGFIHLGDCLPQNNLSTDNNSSLPVDFNGEV</sequence>
<organism evidence="2 3">
    <name type="scientific">Dreissena polymorpha</name>
    <name type="common">Zebra mussel</name>
    <name type="synonym">Mytilus polymorpha</name>
    <dbReference type="NCBI Taxonomy" id="45954"/>
    <lineage>
        <taxon>Eukaryota</taxon>
        <taxon>Metazoa</taxon>
        <taxon>Spiralia</taxon>
        <taxon>Lophotrochozoa</taxon>
        <taxon>Mollusca</taxon>
        <taxon>Bivalvia</taxon>
        <taxon>Autobranchia</taxon>
        <taxon>Heteroconchia</taxon>
        <taxon>Euheterodonta</taxon>
        <taxon>Imparidentia</taxon>
        <taxon>Neoheterodontei</taxon>
        <taxon>Myida</taxon>
        <taxon>Dreissenoidea</taxon>
        <taxon>Dreissenidae</taxon>
        <taxon>Dreissena</taxon>
    </lineage>
</organism>
<comment type="caution">
    <text evidence="2">The sequence shown here is derived from an EMBL/GenBank/DDBJ whole genome shotgun (WGS) entry which is preliminary data.</text>
</comment>
<feature type="signal peptide" evidence="1">
    <location>
        <begin position="1"/>
        <end position="25"/>
    </location>
</feature>
<feature type="chain" id="PRO_5039176970" description="Secreted protein" evidence="1">
    <location>
        <begin position="26"/>
        <end position="80"/>
    </location>
</feature>
<dbReference type="Proteomes" id="UP000828390">
    <property type="component" value="Unassembled WGS sequence"/>
</dbReference>
<evidence type="ECO:0000313" key="3">
    <source>
        <dbReference type="Proteomes" id="UP000828390"/>
    </source>
</evidence>
<evidence type="ECO:0000313" key="2">
    <source>
        <dbReference type="EMBL" id="KAH3798629.1"/>
    </source>
</evidence>
<accession>A0A9D4FJ51</accession>
<protein>
    <recommendedName>
        <fullName evidence="4">Secreted protein</fullName>
    </recommendedName>
</protein>
<reference evidence="2" key="1">
    <citation type="journal article" date="2019" name="bioRxiv">
        <title>The Genome of the Zebra Mussel, Dreissena polymorpha: A Resource for Invasive Species Research.</title>
        <authorList>
            <person name="McCartney M.A."/>
            <person name="Auch B."/>
            <person name="Kono T."/>
            <person name="Mallez S."/>
            <person name="Zhang Y."/>
            <person name="Obille A."/>
            <person name="Becker A."/>
            <person name="Abrahante J.E."/>
            <person name="Garbe J."/>
            <person name="Badalamenti J.P."/>
            <person name="Herman A."/>
            <person name="Mangelson H."/>
            <person name="Liachko I."/>
            <person name="Sullivan S."/>
            <person name="Sone E.D."/>
            <person name="Koren S."/>
            <person name="Silverstein K.A.T."/>
            <person name="Beckman K.B."/>
            <person name="Gohl D.M."/>
        </authorList>
    </citation>
    <scope>NUCLEOTIDE SEQUENCE</scope>
    <source>
        <strain evidence="2">Duluth1</strain>
        <tissue evidence="2">Whole animal</tissue>
    </source>
</reference>
<keyword evidence="1" id="KW-0732">Signal</keyword>
<gene>
    <name evidence="2" type="ORF">DPMN_152230</name>
</gene>
<keyword evidence="3" id="KW-1185">Reference proteome</keyword>
<evidence type="ECO:0000256" key="1">
    <source>
        <dbReference type="SAM" id="SignalP"/>
    </source>
</evidence>
<reference evidence="2" key="2">
    <citation type="submission" date="2020-11" db="EMBL/GenBank/DDBJ databases">
        <authorList>
            <person name="McCartney M.A."/>
            <person name="Auch B."/>
            <person name="Kono T."/>
            <person name="Mallez S."/>
            <person name="Becker A."/>
            <person name="Gohl D.M."/>
            <person name="Silverstein K.A.T."/>
            <person name="Koren S."/>
            <person name="Bechman K.B."/>
            <person name="Herman A."/>
            <person name="Abrahante J.E."/>
            <person name="Garbe J."/>
        </authorList>
    </citation>
    <scope>NUCLEOTIDE SEQUENCE</scope>
    <source>
        <strain evidence="2">Duluth1</strain>
        <tissue evidence="2">Whole animal</tissue>
    </source>
</reference>
<dbReference type="EMBL" id="JAIWYP010000007">
    <property type="protein sequence ID" value="KAH3798629.1"/>
    <property type="molecule type" value="Genomic_DNA"/>
</dbReference>
<name>A0A9D4FJ51_DREPO</name>
<dbReference type="AlphaFoldDB" id="A0A9D4FJ51"/>
<evidence type="ECO:0008006" key="4">
    <source>
        <dbReference type="Google" id="ProtNLM"/>
    </source>
</evidence>
<proteinExistence type="predicted"/>